<gene>
    <name evidence="2" type="ORF">CC1G_12173</name>
</gene>
<evidence type="ECO:0000256" key="1">
    <source>
        <dbReference type="SAM" id="MobiDB-lite"/>
    </source>
</evidence>
<evidence type="ECO:0000313" key="3">
    <source>
        <dbReference type="Proteomes" id="UP000001861"/>
    </source>
</evidence>
<feature type="compositionally biased region" description="Low complexity" evidence="1">
    <location>
        <begin position="78"/>
        <end position="88"/>
    </location>
</feature>
<dbReference type="RefSeq" id="XP_001833791.2">
    <property type="nucleotide sequence ID" value="XM_001833739.2"/>
</dbReference>
<dbReference type="EMBL" id="AACS02000010">
    <property type="protein sequence ID" value="EAU88021.2"/>
    <property type="molecule type" value="Genomic_DNA"/>
</dbReference>
<feature type="compositionally biased region" description="Basic and acidic residues" evidence="1">
    <location>
        <begin position="114"/>
        <end position="124"/>
    </location>
</feature>
<organism evidence="2 3">
    <name type="scientific">Coprinopsis cinerea (strain Okayama-7 / 130 / ATCC MYA-4618 / FGSC 9003)</name>
    <name type="common">Inky cap fungus</name>
    <name type="synonym">Hormographiella aspergillata</name>
    <dbReference type="NCBI Taxonomy" id="240176"/>
    <lineage>
        <taxon>Eukaryota</taxon>
        <taxon>Fungi</taxon>
        <taxon>Dikarya</taxon>
        <taxon>Basidiomycota</taxon>
        <taxon>Agaricomycotina</taxon>
        <taxon>Agaricomycetes</taxon>
        <taxon>Agaricomycetidae</taxon>
        <taxon>Agaricales</taxon>
        <taxon>Agaricineae</taxon>
        <taxon>Psathyrellaceae</taxon>
        <taxon>Coprinopsis</taxon>
    </lineage>
</organism>
<feature type="region of interest" description="Disordered" evidence="1">
    <location>
        <begin position="1"/>
        <end position="271"/>
    </location>
</feature>
<dbReference type="AlphaFoldDB" id="A8NHM2"/>
<dbReference type="KEGG" id="cci:CC1G_12173"/>
<feature type="compositionally biased region" description="Basic and acidic residues" evidence="1">
    <location>
        <begin position="34"/>
        <end position="44"/>
    </location>
</feature>
<feature type="compositionally biased region" description="Basic and acidic residues" evidence="1">
    <location>
        <begin position="65"/>
        <end position="77"/>
    </location>
</feature>
<proteinExistence type="predicted"/>
<protein>
    <submittedName>
        <fullName evidence="2">Uncharacterized protein</fullName>
    </submittedName>
</protein>
<dbReference type="HOGENOM" id="CLU_429603_0_0_1"/>
<dbReference type="VEuPathDB" id="FungiDB:CC1G_12173"/>
<name>A8NHM2_COPC7</name>
<dbReference type="Proteomes" id="UP000001861">
    <property type="component" value="Unassembled WGS sequence"/>
</dbReference>
<feature type="region of interest" description="Disordered" evidence="1">
    <location>
        <begin position="605"/>
        <end position="637"/>
    </location>
</feature>
<reference evidence="2 3" key="1">
    <citation type="journal article" date="2010" name="Proc. Natl. Acad. Sci. U.S.A.">
        <title>Insights into evolution of multicellular fungi from the assembled chromosomes of the mushroom Coprinopsis cinerea (Coprinus cinereus).</title>
        <authorList>
            <person name="Stajich J.E."/>
            <person name="Wilke S.K."/>
            <person name="Ahren D."/>
            <person name="Au C.H."/>
            <person name="Birren B.W."/>
            <person name="Borodovsky M."/>
            <person name="Burns C."/>
            <person name="Canback B."/>
            <person name="Casselton L.A."/>
            <person name="Cheng C.K."/>
            <person name="Deng J."/>
            <person name="Dietrich F.S."/>
            <person name="Fargo D.C."/>
            <person name="Farman M.L."/>
            <person name="Gathman A.C."/>
            <person name="Goldberg J."/>
            <person name="Guigo R."/>
            <person name="Hoegger P.J."/>
            <person name="Hooker J.B."/>
            <person name="Huggins A."/>
            <person name="James T.Y."/>
            <person name="Kamada T."/>
            <person name="Kilaru S."/>
            <person name="Kodira C."/>
            <person name="Kues U."/>
            <person name="Kupfer D."/>
            <person name="Kwan H.S."/>
            <person name="Lomsadze A."/>
            <person name="Li W."/>
            <person name="Lilly W.W."/>
            <person name="Ma L.J."/>
            <person name="Mackey A.J."/>
            <person name="Manning G."/>
            <person name="Martin F."/>
            <person name="Muraguchi H."/>
            <person name="Natvig D.O."/>
            <person name="Palmerini H."/>
            <person name="Ramesh M.A."/>
            <person name="Rehmeyer C.J."/>
            <person name="Roe B.A."/>
            <person name="Shenoy N."/>
            <person name="Stanke M."/>
            <person name="Ter-Hovhannisyan V."/>
            <person name="Tunlid A."/>
            <person name="Velagapudi R."/>
            <person name="Vision T.J."/>
            <person name="Zeng Q."/>
            <person name="Zolan M.E."/>
            <person name="Pukkila P.J."/>
        </authorList>
    </citation>
    <scope>NUCLEOTIDE SEQUENCE [LARGE SCALE GENOMIC DNA]</scope>
    <source>
        <strain evidence="3">Okayama-7 / 130 / ATCC MYA-4618 / FGSC 9003</strain>
    </source>
</reference>
<dbReference type="OMA" id="VDIIANH"/>
<feature type="compositionally biased region" description="Low complexity" evidence="1">
    <location>
        <begin position="21"/>
        <end position="33"/>
    </location>
</feature>
<accession>A8NHM2</accession>
<dbReference type="OrthoDB" id="3256015at2759"/>
<dbReference type="GeneID" id="6010291"/>
<evidence type="ECO:0000313" key="2">
    <source>
        <dbReference type="EMBL" id="EAU88021.2"/>
    </source>
</evidence>
<dbReference type="InParanoid" id="A8NHM2"/>
<sequence length="637" mass="71010">MSSKKSKKSSSVNASKAPAISLPRQLRSQQSQSTERELRPRPAKPETSTPAPTRRSSEQVQQDRAAAHAERRTEVRQQQEAIAQAAANEHQKLRKQRADDKSASNPPLDPDVPAVKERRLRPNEPEDDDLMDVDRFGDGGSDYQDSGSNYMSDDDEIDDLSPEKRRKGEARLVMDQLKAFHDDEESEGGTKRRRSDSNATTQRPAKKAKKGFNVNAGLRNWNGSGSDHSSSMDYSSEGPSNPPTSDPVTDETNEFGDGAFSDNEEGESRERAQIKEGAKPLYRFVAKHPASARVVPPPQNNVNIKNTESVAEFMPPSSAQVLLVSRLNRSDITKSHLPQDLRNAFDNIFVPLILQDIGHGKDPWVSVEDNQIETTFANVFPTRKPLAEDPTLLTIFSKLASPIFVPTAEAVSQWRNKFANQATKTLESAIFEALPQGDSVSDARKTYVNWALSGKDHERVFYYRVYEEQPDDVDDAQENGAQSKKLFRAGLFQSVLISSVLSVHYASLTTLPQNRRSKEFPSAALIMAIQACKRALTFYETGEKVIPGRPYSDFSRGNWGDHEEIREGRRVMVYTTSKLYKVVSKLTEPMKKKISDAAIALLPEKRRSSATTRSAPPIANQDEDSDFDLVDDENGDN</sequence>
<keyword evidence="3" id="KW-1185">Reference proteome</keyword>
<feature type="compositionally biased region" description="Low complexity" evidence="1">
    <location>
        <begin position="223"/>
        <end position="236"/>
    </location>
</feature>
<feature type="compositionally biased region" description="Acidic residues" evidence="1">
    <location>
        <begin position="621"/>
        <end position="637"/>
    </location>
</feature>
<comment type="caution">
    <text evidence="2">The sequence shown here is derived from an EMBL/GenBank/DDBJ whole genome shotgun (WGS) entry which is preliminary data.</text>
</comment>